<sequence length="72" mass="7845">MAQAILAETKLRLVFEVGMDEKGAPILKAKTLNNIKKEATANQLYQVAKAVSVLCNDQLSSIERADNTEILA</sequence>
<protein>
    <submittedName>
        <fullName evidence="2">DUF1659 domain-containing protein</fullName>
    </submittedName>
</protein>
<evidence type="ECO:0000313" key="2">
    <source>
        <dbReference type="EMBL" id="MCM2535855.1"/>
    </source>
</evidence>
<accession>A0ABT0WJK9</accession>
<dbReference type="Pfam" id="PF07872">
    <property type="entry name" value="DUF1659"/>
    <property type="match status" value="1"/>
</dbReference>
<reference evidence="2 3" key="1">
    <citation type="submission" date="2022-06" db="EMBL/GenBank/DDBJ databases">
        <authorList>
            <person name="Jeon C.O."/>
        </authorList>
    </citation>
    <scope>NUCLEOTIDE SEQUENCE [LARGE SCALE GENOMIC DNA]</scope>
    <source>
        <strain evidence="2 3">KCTC 13943</strain>
    </source>
</reference>
<gene>
    <name evidence="2" type="ORF">NDK43_30690</name>
</gene>
<proteinExistence type="predicted"/>
<keyword evidence="3" id="KW-1185">Reference proteome</keyword>
<organism evidence="2 3">
    <name type="scientific">Neobacillus pocheonensis</name>
    <dbReference type="NCBI Taxonomy" id="363869"/>
    <lineage>
        <taxon>Bacteria</taxon>
        <taxon>Bacillati</taxon>
        <taxon>Bacillota</taxon>
        <taxon>Bacilli</taxon>
        <taxon>Bacillales</taxon>
        <taxon>Bacillaceae</taxon>
        <taxon>Neobacillus</taxon>
    </lineage>
</organism>
<dbReference type="EMBL" id="JAMQCR010000003">
    <property type="protein sequence ID" value="MCM2535855.1"/>
    <property type="molecule type" value="Genomic_DNA"/>
</dbReference>
<dbReference type="Proteomes" id="UP001523262">
    <property type="component" value="Unassembled WGS sequence"/>
</dbReference>
<evidence type="ECO:0000259" key="1">
    <source>
        <dbReference type="Pfam" id="PF07872"/>
    </source>
</evidence>
<name>A0ABT0WJK9_9BACI</name>
<feature type="domain" description="DUF1659" evidence="1">
    <location>
        <begin position="3"/>
        <end position="71"/>
    </location>
</feature>
<evidence type="ECO:0000313" key="3">
    <source>
        <dbReference type="Proteomes" id="UP001523262"/>
    </source>
</evidence>
<comment type="caution">
    <text evidence="2">The sequence shown here is derived from an EMBL/GenBank/DDBJ whole genome shotgun (WGS) entry which is preliminary data.</text>
</comment>
<dbReference type="InterPro" id="IPR012454">
    <property type="entry name" value="DUF1659"/>
</dbReference>